<evidence type="ECO:0000259" key="3">
    <source>
        <dbReference type="Pfam" id="PF26526"/>
    </source>
</evidence>
<keyword evidence="2" id="KW-0812">Transmembrane</keyword>
<organism evidence="4 5">
    <name type="scientific">Kribbella orskensis</name>
    <dbReference type="NCBI Taxonomy" id="2512216"/>
    <lineage>
        <taxon>Bacteria</taxon>
        <taxon>Bacillati</taxon>
        <taxon>Actinomycetota</taxon>
        <taxon>Actinomycetes</taxon>
        <taxon>Propionibacteriales</taxon>
        <taxon>Kribbellaceae</taxon>
        <taxon>Kribbella</taxon>
    </lineage>
</organism>
<dbReference type="Pfam" id="PF26526">
    <property type="entry name" value="DUF8175"/>
    <property type="match status" value="1"/>
</dbReference>
<gene>
    <name evidence="4" type="ORF">EV644_103208</name>
</gene>
<keyword evidence="2" id="KW-0472">Membrane</keyword>
<evidence type="ECO:0000313" key="5">
    <source>
        <dbReference type="Proteomes" id="UP000295818"/>
    </source>
</evidence>
<dbReference type="RefSeq" id="WP_132190050.1">
    <property type="nucleotide sequence ID" value="NZ_SLWM01000003.1"/>
</dbReference>
<keyword evidence="5" id="KW-1185">Reference proteome</keyword>
<accession>A0ABY2BQ13</accession>
<protein>
    <recommendedName>
        <fullName evidence="3">DUF8175 domain-containing protein</fullName>
    </recommendedName>
</protein>
<evidence type="ECO:0000256" key="2">
    <source>
        <dbReference type="SAM" id="Phobius"/>
    </source>
</evidence>
<proteinExistence type="predicted"/>
<feature type="domain" description="DUF8175" evidence="3">
    <location>
        <begin position="99"/>
        <end position="278"/>
    </location>
</feature>
<dbReference type="EMBL" id="SLWM01000003">
    <property type="protein sequence ID" value="TCO27509.1"/>
    <property type="molecule type" value="Genomic_DNA"/>
</dbReference>
<evidence type="ECO:0000256" key="1">
    <source>
        <dbReference type="SAM" id="MobiDB-lite"/>
    </source>
</evidence>
<keyword evidence="2" id="KW-1133">Transmembrane helix</keyword>
<feature type="transmembrane region" description="Helical" evidence="2">
    <location>
        <begin position="12"/>
        <end position="33"/>
    </location>
</feature>
<comment type="caution">
    <text evidence="4">The sequence shown here is derived from an EMBL/GenBank/DDBJ whole genome shotgun (WGS) entry which is preliminary data.</text>
</comment>
<sequence>MSENEDQSPFGRGFVAACIVIGAILACGGLLIITGLSSDASSAPTPASLPAPAGIDLAAEPAGPAGTAGPATPAGTGGPATPAGTAGSATPGSEDLAGDSGRDGASRCGLAAGDQAIPASAPAVDGWEVTRRVVVPRSAAYGPAKVDADGFRRCFAHSPTGAVFAAYNAIGAIADQRKAVATAGKLMLPGRDTDALIRELRSEPVSDSSDSAQPVAYRVLDASRDRATVMLAMPVETAFVSATLTLAWYDGDWRVVPPPAGEAVGAPFAQRRDLDGFVAWSGI</sequence>
<name>A0ABY2BQ13_9ACTN</name>
<evidence type="ECO:0000313" key="4">
    <source>
        <dbReference type="EMBL" id="TCO27509.1"/>
    </source>
</evidence>
<feature type="compositionally biased region" description="Low complexity" evidence="1">
    <location>
        <begin position="41"/>
        <end position="94"/>
    </location>
</feature>
<dbReference type="Proteomes" id="UP000295818">
    <property type="component" value="Unassembled WGS sequence"/>
</dbReference>
<feature type="region of interest" description="Disordered" evidence="1">
    <location>
        <begin position="41"/>
        <end position="109"/>
    </location>
</feature>
<dbReference type="InterPro" id="IPR058488">
    <property type="entry name" value="DUF8175"/>
</dbReference>
<reference evidence="4 5" key="1">
    <citation type="journal article" date="2015" name="Stand. Genomic Sci.">
        <title>Genomic Encyclopedia of Bacterial and Archaeal Type Strains, Phase III: the genomes of soil and plant-associated and newly described type strains.</title>
        <authorList>
            <person name="Whitman W.B."/>
            <person name="Woyke T."/>
            <person name="Klenk H.P."/>
            <person name="Zhou Y."/>
            <person name="Lilburn T.G."/>
            <person name="Beck B.J."/>
            <person name="De Vos P."/>
            <person name="Vandamme P."/>
            <person name="Eisen J.A."/>
            <person name="Garrity G."/>
            <person name="Hugenholtz P."/>
            <person name="Kyrpides N.C."/>
        </authorList>
    </citation>
    <scope>NUCLEOTIDE SEQUENCE [LARGE SCALE GENOMIC DNA]</scope>
    <source>
        <strain evidence="4 5">VKM Ac-2538</strain>
    </source>
</reference>